<evidence type="ECO:0000256" key="1">
    <source>
        <dbReference type="ARBA" id="ARBA00006817"/>
    </source>
</evidence>
<dbReference type="EMBL" id="BAABGX010000002">
    <property type="protein sequence ID" value="GAA4306692.1"/>
    <property type="molecule type" value="Genomic_DNA"/>
</dbReference>
<feature type="domain" description="Activator of Hsp90 ATPase homologue 1/2-like C-terminal" evidence="2">
    <location>
        <begin position="25"/>
        <end position="135"/>
    </location>
</feature>
<proteinExistence type="inferred from homology"/>
<evidence type="ECO:0000313" key="4">
    <source>
        <dbReference type="Proteomes" id="UP001501844"/>
    </source>
</evidence>
<dbReference type="Pfam" id="PF08327">
    <property type="entry name" value="AHSA1"/>
    <property type="match status" value="1"/>
</dbReference>
<name>A0ABP8FLZ1_9BACT</name>
<dbReference type="InterPro" id="IPR013538">
    <property type="entry name" value="ASHA1/2-like_C"/>
</dbReference>
<sequence>MSVLLPFALVNLNMKEFKKYFIVPASPEEVYEALTNPTVLETWTGDPVEMSTTPGSEFSLWEGSIVGKNLEFEANRKIVQQWYFGEQEEPSIVTIKTHAHKLGTSLEVKQTNIPDEDYEDLVEGWEESYVGNLIAFFEG</sequence>
<dbReference type="Gene3D" id="3.30.530.20">
    <property type="match status" value="1"/>
</dbReference>
<protein>
    <recommendedName>
        <fullName evidence="2">Activator of Hsp90 ATPase homologue 1/2-like C-terminal domain-containing protein</fullName>
    </recommendedName>
</protein>
<dbReference type="Proteomes" id="UP001501844">
    <property type="component" value="Unassembled WGS sequence"/>
</dbReference>
<reference evidence="4" key="1">
    <citation type="journal article" date="2019" name="Int. J. Syst. Evol. Microbiol.">
        <title>The Global Catalogue of Microorganisms (GCM) 10K type strain sequencing project: providing services to taxonomists for standard genome sequencing and annotation.</title>
        <authorList>
            <consortium name="The Broad Institute Genomics Platform"/>
            <consortium name="The Broad Institute Genome Sequencing Center for Infectious Disease"/>
            <person name="Wu L."/>
            <person name="Ma J."/>
        </authorList>
    </citation>
    <scope>NUCLEOTIDE SEQUENCE [LARGE SCALE GENOMIC DNA]</scope>
    <source>
        <strain evidence="4">JCM 17917</strain>
    </source>
</reference>
<evidence type="ECO:0000259" key="2">
    <source>
        <dbReference type="Pfam" id="PF08327"/>
    </source>
</evidence>
<organism evidence="3 4">
    <name type="scientific">Nibribacter koreensis</name>
    <dbReference type="NCBI Taxonomy" id="1084519"/>
    <lineage>
        <taxon>Bacteria</taxon>
        <taxon>Pseudomonadati</taxon>
        <taxon>Bacteroidota</taxon>
        <taxon>Cytophagia</taxon>
        <taxon>Cytophagales</taxon>
        <taxon>Hymenobacteraceae</taxon>
        <taxon>Nibribacter</taxon>
    </lineage>
</organism>
<dbReference type="InterPro" id="IPR023393">
    <property type="entry name" value="START-like_dom_sf"/>
</dbReference>
<keyword evidence="4" id="KW-1185">Reference proteome</keyword>
<accession>A0ABP8FLZ1</accession>
<evidence type="ECO:0000313" key="3">
    <source>
        <dbReference type="EMBL" id="GAA4306692.1"/>
    </source>
</evidence>
<comment type="similarity">
    <text evidence="1">Belongs to the AHA1 family.</text>
</comment>
<comment type="caution">
    <text evidence="3">The sequence shown here is derived from an EMBL/GenBank/DDBJ whole genome shotgun (WGS) entry which is preliminary data.</text>
</comment>
<gene>
    <name evidence="3" type="ORF">GCM10023183_22090</name>
</gene>
<dbReference type="SUPFAM" id="SSF55961">
    <property type="entry name" value="Bet v1-like"/>
    <property type="match status" value="1"/>
</dbReference>